<sequence>MVYIKMKIPEFVPAAIVFQILVVISGHNGHGNDAGRKIQQFLFICYNVYMLRVAKAATSTTNCCKKRAPFPFAQLAQLARLTLTPQRGPTVLPEPYAVMDLIFDIRVQKFLHPSAIVRRDQQVKTHSNFRGQSGVVGPTIIKVRPQRPATFDQSVHVPGHQTAAPFDGQRAGHQTESTLLAHAAPGRF</sequence>
<reference evidence="2" key="1">
    <citation type="submission" date="2022-11" db="UniProtKB">
        <authorList>
            <consortium name="WormBaseParasite"/>
        </authorList>
    </citation>
    <scope>IDENTIFICATION</scope>
</reference>
<proteinExistence type="predicted"/>
<dbReference type="AlphaFoldDB" id="A0A915HSZ3"/>
<evidence type="ECO:0000313" key="1">
    <source>
        <dbReference type="Proteomes" id="UP000887565"/>
    </source>
</evidence>
<dbReference type="Proteomes" id="UP000887565">
    <property type="component" value="Unplaced"/>
</dbReference>
<dbReference type="WBParaSite" id="nRc.2.0.1.t04651-RA">
    <property type="protein sequence ID" value="nRc.2.0.1.t04651-RA"/>
    <property type="gene ID" value="nRc.2.0.1.g04651"/>
</dbReference>
<name>A0A915HSZ3_ROMCU</name>
<evidence type="ECO:0000313" key="2">
    <source>
        <dbReference type="WBParaSite" id="nRc.2.0.1.t04651-RA"/>
    </source>
</evidence>
<keyword evidence="1" id="KW-1185">Reference proteome</keyword>
<protein>
    <submittedName>
        <fullName evidence="2">Secreted protein</fullName>
    </submittedName>
</protein>
<accession>A0A915HSZ3</accession>
<organism evidence="1 2">
    <name type="scientific">Romanomermis culicivorax</name>
    <name type="common">Nematode worm</name>
    <dbReference type="NCBI Taxonomy" id="13658"/>
    <lineage>
        <taxon>Eukaryota</taxon>
        <taxon>Metazoa</taxon>
        <taxon>Ecdysozoa</taxon>
        <taxon>Nematoda</taxon>
        <taxon>Enoplea</taxon>
        <taxon>Dorylaimia</taxon>
        <taxon>Mermithida</taxon>
        <taxon>Mermithoidea</taxon>
        <taxon>Mermithidae</taxon>
        <taxon>Romanomermis</taxon>
    </lineage>
</organism>